<dbReference type="CDD" id="cd00093">
    <property type="entry name" value="HTH_XRE"/>
    <property type="match status" value="1"/>
</dbReference>
<dbReference type="OrthoDB" id="7582299at2"/>
<dbReference type="eggNOG" id="COG4197">
    <property type="taxonomic scope" value="Bacteria"/>
</dbReference>
<protein>
    <recommendedName>
        <fullName evidence="2">HTH cro/C1-type domain-containing protein</fullName>
    </recommendedName>
</protein>
<dbReference type="RefSeq" id="WP_013942521.1">
    <property type="nucleotide sequence ID" value="NC_015713.1"/>
</dbReference>
<gene>
    <name evidence="3" type="ordered locus">SNE_A01770</name>
</gene>
<reference evidence="3 4" key="2">
    <citation type="journal article" date="2011" name="Mol. Biol. Evol.">
        <title>Unity in variety--the pan-genome of the Chlamydiae.</title>
        <authorList>
            <person name="Collingro A."/>
            <person name="Tischler P."/>
            <person name="Weinmaier T."/>
            <person name="Penz T."/>
            <person name="Heinz E."/>
            <person name="Brunham R.C."/>
            <person name="Read T.D."/>
            <person name="Bavoil P.M."/>
            <person name="Sachse K."/>
            <person name="Kahane S."/>
            <person name="Friedman M.G."/>
            <person name="Rattei T."/>
            <person name="Myers G.S."/>
            <person name="Horn M."/>
        </authorList>
    </citation>
    <scope>NUCLEOTIDE SEQUENCE [LARGE SCALE GENOMIC DNA]</scope>
    <source>
        <strain evidence="4">ATCC VR-1471 / Z</strain>
    </source>
</reference>
<evidence type="ECO:0000259" key="2">
    <source>
        <dbReference type="PROSITE" id="PS50943"/>
    </source>
</evidence>
<dbReference type="PROSITE" id="PS50943">
    <property type="entry name" value="HTH_CROC1"/>
    <property type="match status" value="1"/>
</dbReference>
<evidence type="ECO:0000313" key="4">
    <source>
        <dbReference type="Proteomes" id="UP000000496"/>
    </source>
</evidence>
<evidence type="ECO:0000256" key="1">
    <source>
        <dbReference type="SAM" id="Coils"/>
    </source>
</evidence>
<dbReference type="SUPFAM" id="SSF47413">
    <property type="entry name" value="lambda repressor-like DNA-binding domains"/>
    <property type="match status" value="1"/>
</dbReference>
<keyword evidence="1" id="KW-0175">Coiled coil</keyword>
<feature type="domain" description="HTH cro/C1-type" evidence="2">
    <location>
        <begin position="7"/>
        <end position="57"/>
    </location>
</feature>
<dbReference type="GO" id="GO:0003677">
    <property type="term" value="F:DNA binding"/>
    <property type="evidence" value="ECO:0007669"/>
    <property type="project" value="InterPro"/>
</dbReference>
<dbReference type="HOGENOM" id="CLU_2261939_0_0_0"/>
<reference key="1">
    <citation type="journal article" date="2011" name="Mol. Biol. Evol.">
        <title>Unity in variety -- the pan-genome of the Chlamydiae.</title>
        <authorList>
            <person name="Collingro A."/>
            <person name="Tischler P."/>
            <person name="Weinmaier T."/>
            <person name="Penz T."/>
            <person name="Heinz E."/>
            <person name="Brunham R.C."/>
            <person name="Read T.D."/>
            <person name="Bavoil P.M."/>
            <person name="Sachse K."/>
            <person name="Kahane S."/>
            <person name="Friedman M.G."/>
            <person name="Rattei T."/>
            <person name="Myers G.S.A."/>
            <person name="Horn M."/>
        </authorList>
    </citation>
    <scope>NUCLEOTIDE SEQUENCE</scope>
    <source>
        <strain>Z</strain>
    </source>
</reference>
<dbReference type="InterPro" id="IPR001387">
    <property type="entry name" value="Cro/C1-type_HTH"/>
</dbReference>
<evidence type="ECO:0000313" key="3">
    <source>
        <dbReference type="EMBL" id="CCB88054.1"/>
    </source>
</evidence>
<dbReference type="KEGG" id="sng:SNE_A01770"/>
<dbReference type="Proteomes" id="UP000000496">
    <property type="component" value="Chromosome gsn.131"/>
</dbReference>
<accession>F8L5R2</accession>
<dbReference type="Pfam" id="PF01381">
    <property type="entry name" value="HTH_3"/>
    <property type="match status" value="1"/>
</dbReference>
<feature type="coiled-coil region" evidence="1">
    <location>
        <begin position="85"/>
        <end position="112"/>
    </location>
</feature>
<organism evidence="3 4">
    <name type="scientific">Simkania negevensis (strain ATCC VR-1471 / DSM 27360 / Z)</name>
    <dbReference type="NCBI Taxonomy" id="331113"/>
    <lineage>
        <taxon>Bacteria</taxon>
        <taxon>Pseudomonadati</taxon>
        <taxon>Chlamydiota</taxon>
        <taxon>Chlamydiia</taxon>
        <taxon>Parachlamydiales</taxon>
        <taxon>Simkaniaceae</taxon>
        <taxon>Simkania</taxon>
    </lineage>
</organism>
<name>F8L5R2_SIMNZ</name>
<dbReference type="EMBL" id="FR872582">
    <property type="protein sequence ID" value="CCB88054.1"/>
    <property type="molecule type" value="Genomic_DNA"/>
</dbReference>
<dbReference type="STRING" id="331113.SNE_A01770"/>
<dbReference type="Gene3D" id="1.10.260.40">
    <property type="entry name" value="lambda repressor-like DNA-binding domains"/>
    <property type="match status" value="1"/>
</dbReference>
<dbReference type="InterPro" id="IPR010982">
    <property type="entry name" value="Lambda_DNA-bd_dom_sf"/>
</dbReference>
<sequence>MKDFLFRKNLTVKKFAGDLGISPSYLYQLLRGERKPSLQLAHKIEKYTKGEVTVKKLLDHILHKKNNFYKELDIQQELEVHERRLLELEAFDESLKKRYESLERRLLRLEKEREL</sequence>
<keyword evidence="4" id="KW-1185">Reference proteome</keyword>
<proteinExistence type="predicted"/>
<dbReference type="AlphaFoldDB" id="F8L5R2"/>